<keyword evidence="1" id="KW-1133">Transmembrane helix</keyword>
<keyword evidence="3" id="KW-1185">Reference proteome</keyword>
<feature type="transmembrane region" description="Helical" evidence="1">
    <location>
        <begin position="187"/>
        <end position="208"/>
    </location>
</feature>
<evidence type="ECO:0000256" key="1">
    <source>
        <dbReference type="SAM" id="Phobius"/>
    </source>
</evidence>
<feature type="transmembrane region" description="Helical" evidence="1">
    <location>
        <begin position="263"/>
        <end position="282"/>
    </location>
</feature>
<keyword evidence="1" id="KW-0472">Membrane</keyword>
<dbReference type="PANTHER" id="PTHR11360:SF284">
    <property type="entry name" value="EG:103B4.3 PROTEIN-RELATED"/>
    <property type="match status" value="1"/>
</dbReference>
<evidence type="ECO:0000313" key="3">
    <source>
        <dbReference type="Proteomes" id="UP000799444"/>
    </source>
</evidence>
<feature type="transmembrane region" description="Helical" evidence="1">
    <location>
        <begin position="123"/>
        <end position="145"/>
    </location>
</feature>
<evidence type="ECO:0008006" key="4">
    <source>
        <dbReference type="Google" id="ProtNLM"/>
    </source>
</evidence>
<dbReference type="EMBL" id="ML996274">
    <property type="protein sequence ID" value="KAF2728588.1"/>
    <property type="molecule type" value="Genomic_DNA"/>
</dbReference>
<dbReference type="PANTHER" id="PTHR11360">
    <property type="entry name" value="MONOCARBOXYLATE TRANSPORTER"/>
    <property type="match status" value="1"/>
</dbReference>
<feature type="transmembrane region" description="Helical" evidence="1">
    <location>
        <begin position="157"/>
        <end position="175"/>
    </location>
</feature>
<accession>A0A9P4QNG1</accession>
<feature type="transmembrane region" description="Helical" evidence="1">
    <location>
        <begin position="228"/>
        <end position="251"/>
    </location>
</feature>
<dbReference type="InterPro" id="IPR050327">
    <property type="entry name" value="Proton-linked_MCT"/>
</dbReference>
<sequence length="395" mass="42390">MATCKSDNHALEPSTLAAPASCKPATTVISLKKENSQDSTDVEDGVKFEVADPVVDGGNAAEKVTKSQQALLAGFIQSFGIFQNHYGSDAGAMIATINSLANGGLVDVFSIFFMPWVPRLGRYVKLVCLIGGWLMALGLGTAALADNVSLHLSEVLVTQYFVFGIGCGIMMWILAPILPEYFDKHTGLARGIAVAASGVGGTIYTPVIKTMLGGIGTRYTWLVPRPEISLMVVNFISSLIIMTPNCFGPDFSKPIGLHGSQPNFWLAITSAIGTWLLWLPTARTNSAVLWKVFLMLYGLVNGIPTALMSTVQEQVFGHEVYFSYAGAMTTGWGLGYVLGVTFAGVLVGQTNNEQVAPGQYTPVILYTGSLLAVASICLVLVRWLDARNRGWRYIC</sequence>
<dbReference type="OrthoDB" id="6499973at2759"/>
<keyword evidence="1" id="KW-0812">Transmembrane</keyword>
<reference evidence="2" key="1">
    <citation type="journal article" date="2020" name="Stud. Mycol.">
        <title>101 Dothideomycetes genomes: a test case for predicting lifestyles and emergence of pathogens.</title>
        <authorList>
            <person name="Haridas S."/>
            <person name="Albert R."/>
            <person name="Binder M."/>
            <person name="Bloem J."/>
            <person name="Labutti K."/>
            <person name="Salamov A."/>
            <person name="Andreopoulos B."/>
            <person name="Baker S."/>
            <person name="Barry K."/>
            <person name="Bills G."/>
            <person name="Bluhm B."/>
            <person name="Cannon C."/>
            <person name="Castanera R."/>
            <person name="Culley D."/>
            <person name="Daum C."/>
            <person name="Ezra D."/>
            <person name="Gonzalez J."/>
            <person name="Henrissat B."/>
            <person name="Kuo A."/>
            <person name="Liang C."/>
            <person name="Lipzen A."/>
            <person name="Lutzoni F."/>
            <person name="Magnuson J."/>
            <person name="Mondo S."/>
            <person name="Nolan M."/>
            <person name="Ohm R."/>
            <person name="Pangilinan J."/>
            <person name="Park H.-J."/>
            <person name="Ramirez L."/>
            <person name="Alfaro M."/>
            <person name="Sun H."/>
            <person name="Tritt A."/>
            <person name="Yoshinaga Y."/>
            <person name="Zwiers L.-H."/>
            <person name="Turgeon B."/>
            <person name="Goodwin S."/>
            <person name="Spatafora J."/>
            <person name="Crous P."/>
            <person name="Grigoriev I."/>
        </authorList>
    </citation>
    <scope>NUCLEOTIDE SEQUENCE</scope>
    <source>
        <strain evidence="2">CBS 125425</strain>
    </source>
</reference>
<dbReference type="AlphaFoldDB" id="A0A9P4QNG1"/>
<comment type="caution">
    <text evidence="2">The sequence shown here is derived from an EMBL/GenBank/DDBJ whole genome shotgun (WGS) entry which is preliminary data.</text>
</comment>
<name>A0A9P4QNG1_9PLEO</name>
<protein>
    <recommendedName>
        <fullName evidence="4">Major facilitator superfamily (MFS) profile domain-containing protein</fullName>
    </recommendedName>
</protein>
<gene>
    <name evidence="2" type="ORF">EJ04DRAFT_538341</name>
</gene>
<dbReference type="Proteomes" id="UP000799444">
    <property type="component" value="Unassembled WGS sequence"/>
</dbReference>
<dbReference type="SUPFAM" id="SSF103473">
    <property type="entry name" value="MFS general substrate transporter"/>
    <property type="match status" value="1"/>
</dbReference>
<feature type="transmembrane region" description="Helical" evidence="1">
    <location>
        <begin position="288"/>
        <end position="308"/>
    </location>
</feature>
<feature type="transmembrane region" description="Helical" evidence="1">
    <location>
        <begin position="320"/>
        <end position="343"/>
    </location>
</feature>
<proteinExistence type="predicted"/>
<dbReference type="Gene3D" id="1.20.1250.20">
    <property type="entry name" value="MFS general substrate transporter like domains"/>
    <property type="match status" value="1"/>
</dbReference>
<dbReference type="InterPro" id="IPR036259">
    <property type="entry name" value="MFS_trans_sf"/>
</dbReference>
<evidence type="ECO:0000313" key="2">
    <source>
        <dbReference type="EMBL" id="KAF2728588.1"/>
    </source>
</evidence>
<feature type="transmembrane region" description="Helical" evidence="1">
    <location>
        <begin position="363"/>
        <end position="384"/>
    </location>
</feature>
<organism evidence="2 3">
    <name type="scientific">Polyplosphaeria fusca</name>
    <dbReference type="NCBI Taxonomy" id="682080"/>
    <lineage>
        <taxon>Eukaryota</taxon>
        <taxon>Fungi</taxon>
        <taxon>Dikarya</taxon>
        <taxon>Ascomycota</taxon>
        <taxon>Pezizomycotina</taxon>
        <taxon>Dothideomycetes</taxon>
        <taxon>Pleosporomycetidae</taxon>
        <taxon>Pleosporales</taxon>
        <taxon>Tetraplosphaeriaceae</taxon>
        <taxon>Polyplosphaeria</taxon>
    </lineage>
</organism>